<gene>
    <name evidence="1" type="ORF">NCS57_01407300</name>
</gene>
<proteinExistence type="predicted"/>
<keyword evidence="2" id="KW-1185">Reference proteome</keyword>
<dbReference type="EMBL" id="CM046514">
    <property type="protein sequence ID" value="KAI8650727.1"/>
    <property type="molecule type" value="Genomic_DNA"/>
</dbReference>
<evidence type="ECO:0000313" key="1">
    <source>
        <dbReference type="EMBL" id="KAI8650727.1"/>
    </source>
</evidence>
<name>A0ACC0QEE4_9HYPO</name>
<sequence length="1161" mass="121204">MKSIGTLTLWATVVHRCLGFGVTGSNDAKVLANALFSGPGITIVQASFTGAASSSGTFIDGPFGIGSGAILTSGSAVGALPNGDHYVNNGQPGSDTYCNVNTFNAAILTVDVVVGVGYNGIDFEYIMASEEEGGSADPIGIFVGGTQYATDQNGNRITATSPWLAQPLVIVPPNSVTSYPGSSPPFLRSVLVTGAQTIVIAICDQGDAEWDSGLLIKAGGCTDCDTDFRLAYVTSTITTTTTGTSTQTASGTVSGTIFVSVMAETTTTTAEETTTTVPETTTTTAETTTAEMTTTTAETTTEETTTTMAETTTEETTTTTAETTTETTTAETTTTAEMTTTEETTTTAETTTETTTSEELTTTTEEPTTTTEEPTTTAEVTSTAEESSTMLETTTEATTSVGTTSETPIEPTTTETTAESPTTSDETSTEEPTTETTLAQSTETITSLTTQPTTSTESPTTTQSVTCTEPSTTSVELSTSLQSSAMWSTQSSDTTSQISTTSIEPSSITLDSSSIWSSESSYTTTQESTLESISTQTSSIIFQLSSDESSSTETLSSTNAQLPTVMSVESSTTPPTTSTETSPSTSTQLLPVMSTETSSTTGTEESTSEVIPPKSSSLEPSIPTLEHTTSDSMFTVLPTPAPPSESTTSTEPIDASSAETPSPEPSVSETVTTVAPLPPSASAASETSTEAAAASNLPSIEDYEFIGCLGSRQGYPTFEELLTDPEMTTARCIELAAGRKYVGLYFRSCYVADELTDTGLVQNGQCDLPCPGDPGLFCGGNVVNRRRAVSSDRLLTLYALTQALDSSSIEVIPSTSEPLIPSSLAPSLPPTSTLDIVPSFDPSSIDIPSSIPPSEETSANNLPIPFPTQGPSPPKGYTFNVTQTVEATYASTVTTVVYQTINPQDPEYLTVTEVVVTIGCYPCGRCAVQPIPPVEMTTIVQPCKACGWQGANSVTLTIPKAACTPAVGEGDSYQPGAWRRPAPHKAADGVYWSAEAKATEPASRPRPDHGIHPGNQYSPPAGNDRYPAEHDQPRPPVQQRPVATHQTQPAMTKKPAPDASLPPPPPTKAEPVNPEVPADSEPTQPEDYVWDDQDEYDSPQPHAIHTQAAPKPVSGSDNSNLPAENNPWGPPTDSIVVVAKGAVNGINGFMMAALVLLVIFY</sequence>
<organism evidence="1 2">
    <name type="scientific">Fusarium keratoplasticum</name>
    <dbReference type="NCBI Taxonomy" id="1328300"/>
    <lineage>
        <taxon>Eukaryota</taxon>
        <taxon>Fungi</taxon>
        <taxon>Dikarya</taxon>
        <taxon>Ascomycota</taxon>
        <taxon>Pezizomycotina</taxon>
        <taxon>Sordariomycetes</taxon>
        <taxon>Hypocreomycetidae</taxon>
        <taxon>Hypocreales</taxon>
        <taxon>Nectriaceae</taxon>
        <taxon>Fusarium</taxon>
        <taxon>Fusarium solani species complex</taxon>
    </lineage>
</organism>
<protein>
    <submittedName>
        <fullName evidence="1">Uncharacterized protein</fullName>
    </submittedName>
</protein>
<comment type="caution">
    <text evidence="1">The sequence shown here is derived from an EMBL/GenBank/DDBJ whole genome shotgun (WGS) entry which is preliminary data.</text>
</comment>
<accession>A0ACC0QEE4</accession>
<evidence type="ECO:0000313" key="2">
    <source>
        <dbReference type="Proteomes" id="UP001065298"/>
    </source>
</evidence>
<dbReference type="Proteomes" id="UP001065298">
    <property type="component" value="Chromosome 12"/>
</dbReference>
<reference evidence="1" key="1">
    <citation type="submission" date="2022-06" db="EMBL/GenBank/DDBJ databases">
        <title>Fusarium solani species complex genomes reveal bases of compartmentalisation and animal pathogenesis.</title>
        <authorList>
            <person name="Tsai I.J."/>
        </authorList>
    </citation>
    <scope>NUCLEOTIDE SEQUENCE</scope>
    <source>
        <strain evidence="1">Fu6.1</strain>
    </source>
</reference>